<proteinExistence type="predicted"/>
<dbReference type="AlphaFoldDB" id="A0A5Q6RXT5"/>
<dbReference type="InterPro" id="IPR009218">
    <property type="entry name" value="HD_phosphohydro"/>
</dbReference>
<gene>
    <name evidence="1" type="ORF">FE697_012160</name>
</gene>
<dbReference type="Gene3D" id="1.10.3210.10">
    <property type="entry name" value="Hypothetical protein af1432"/>
    <property type="match status" value="1"/>
</dbReference>
<dbReference type="PIRSF" id="PIRSF035170">
    <property type="entry name" value="HD_phosphohydro"/>
    <property type="match status" value="1"/>
</dbReference>
<reference evidence="1 2" key="1">
    <citation type="submission" date="2019-09" db="EMBL/GenBank/DDBJ databases">
        <title>Mumia zhuanghuii sp. nov. isolated from the intestinal contents of plateau pika (Ochotona curzoniae) in the Qinghai-Tibet plateau of China.</title>
        <authorList>
            <person name="Tian Z."/>
        </authorList>
    </citation>
    <scope>NUCLEOTIDE SEQUENCE [LARGE SCALE GENOMIC DNA]</scope>
    <source>
        <strain evidence="2">350</strain>
    </source>
</reference>
<dbReference type="SUPFAM" id="SSF109604">
    <property type="entry name" value="HD-domain/PDEase-like"/>
    <property type="match status" value="1"/>
</dbReference>
<dbReference type="Proteomes" id="UP000307768">
    <property type="component" value="Unassembled WGS sequence"/>
</dbReference>
<evidence type="ECO:0000313" key="2">
    <source>
        <dbReference type="Proteomes" id="UP000307768"/>
    </source>
</evidence>
<evidence type="ECO:0000313" key="1">
    <source>
        <dbReference type="EMBL" id="KAA1422892.1"/>
    </source>
</evidence>
<accession>A0A5Q6RXT5</accession>
<dbReference type="PANTHER" id="PTHR21174:SF0">
    <property type="entry name" value="HD PHOSPHOHYDROLASE FAMILY PROTEIN-RELATED"/>
    <property type="match status" value="1"/>
</dbReference>
<sequence length="190" mass="21539">MHPRIRLELAKRWSEPHREHHDTDHLAEVIRAVDLMASSGLAFDMDTVHTAAWFHDAVYDVHRADNVERSATLAQRWLGPGSGDRIAQVVMATTDHVAADGDVEAAVLCDADLSILGADQQRYDEYAHAIRLENIHVPDAEYRRLRARVLTRYQSRMALFATAPAYELWEDKARANLARELTRLARPVPV</sequence>
<dbReference type="PANTHER" id="PTHR21174">
    <property type="match status" value="1"/>
</dbReference>
<name>A0A5Q6RXT5_9ACTN</name>
<dbReference type="RefSeq" id="WP_149769842.1">
    <property type="nucleotide sequence ID" value="NZ_VDFQ02000003.1"/>
</dbReference>
<evidence type="ECO:0008006" key="3">
    <source>
        <dbReference type="Google" id="ProtNLM"/>
    </source>
</evidence>
<comment type="caution">
    <text evidence="1">The sequence shown here is derived from an EMBL/GenBank/DDBJ whole genome shotgun (WGS) entry which is preliminary data.</text>
</comment>
<protein>
    <recommendedName>
        <fullName evidence="3">Metal-dependent phosphohydrolase</fullName>
    </recommendedName>
</protein>
<organism evidence="1 2">
    <name type="scientific">Mumia zhuanghuii</name>
    <dbReference type="NCBI Taxonomy" id="2585211"/>
    <lineage>
        <taxon>Bacteria</taxon>
        <taxon>Bacillati</taxon>
        <taxon>Actinomycetota</taxon>
        <taxon>Actinomycetes</taxon>
        <taxon>Propionibacteriales</taxon>
        <taxon>Nocardioidaceae</taxon>
        <taxon>Mumia</taxon>
    </lineage>
</organism>
<dbReference type="OrthoDB" id="9808993at2"/>
<dbReference type="EMBL" id="VDFQ02000003">
    <property type="protein sequence ID" value="KAA1422892.1"/>
    <property type="molecule type" value="Genomic_DNA"/>
</dbReference>